<dbReference type="eggNOG" id="ENOG502QQTI">
    <property type="taxonomic scope" value="Eukaryota"/>
</dbReference>
<evidence type="ECO:0000256" key="1">
    <source>
        <dbReference type="SAM" id="MobiDB-lite"/>
    </source>
</evidence>
<evidence type="ECO:0000313" key="2">
    <source>
        <dbReference type="EMBL" id="EEU34204.1"/>
    </source>
</evidence>
<dbReference type="InParanoid" id="C7ZNM5"/>
<evidence type="ECO:0000313" key="3">
    <source>
        <dbReference type="Proteomes" id="UP000005206"/>
    </source>
</evidence>
<feature type="region of interest" description="Disordered" evidence="1">
    <location>
        <begin position="1"/>
        <end position="28"/>
    </location>
</feature>
<gene>
    <name evidence="2" type="ORF">NECHADRAFT_49898</name>
</gene>
<dbReference type="OMA" id="KCRFVRQ"/>
<dbReference type="InterPro" id="IPR052780">
    <property type="entry name" value="AAA_Catabolism_Regulators"/>
</dbReference>
<dbReference type="GO" id="GO:0005634">
    <property type="term" value="C:nucleus"/>
    <property type="evidence" value="ECO:0007669"/>
    <property type="project" value="TreeGrafter"/>
</dbReference>
<dbReference type="PANTHER" id="PTHR31644">
    <property type="entry name" value="TRANSCRIPTIONAL ACTIVATOR ARO80-RELATED"/>
    <property type="match status" value="1"/>
</dbReference>
<protein>
    <recommendedName>
        <fullName evidence="4">Transcription factor domain-containing protein</fullName>
    </recommendedName>
</protein>
<dbReference type="RefSeq" id="XP_003039917.1">
    <property type="nucleotide sequence ID" value="XM_003039871.1"/>
</dbReference>
<evidence type="ECO:0008006" key="4">
    <source>
        <dbReference type="Google" id="ProtNLM"/>
    </source>
</evidence>
<dbReference type="VEuPathDB" id="FungiDB:NECHADRAFT_49898"/>
<dbReference type="CDD" id="cd12148">
    <property type="entry name" value="fungal_TF_MHR"/>
    <property type="match status" value="1"/>
</dbReference>
<dbReference type="PANTHER" id="PTHR31644:SF3">
    <property type="entry name" value="ZN(II)2CYS6 TRANSCRIPTION FACTOR (EUROFUNG)"/>
    <property type="match status" value="1"/>
</dbReference>
<dbReference type="EMBL" id="GG698970">
    <property type="protein sequence ID" value="EEU34204.1"/>
    <property type="molecule type" value="Genomic_DNA"/>
</dbReference>
<dbReference type="STRING" id="660122.C7ZNM5"/>
<dbReference type="GO" id="GO:0000981">
    <property type="term" value="F:DNA-binding transcription factor activity, RNA polymerase II-specific"/>
    <property type="evidence" value="ECO:0007669"/>
    <property type="project" value="TreeGrafter"/>
</dbReference>
<dbReference type="GO" id="GO:0009074">
    <property type="term" value="P:aromatic amino acid family catabolic process"/>
    <property type="evidence" value="ECO:0007669"/>
    <property type="project" value="TreeGrafter"/>
</dbReference>
<keyword evidence="3" id="KW-1185">Reference proteome</keyword>
<reference evidence="2 3" key="1">
    <citation type="journal article" date="2009" name="PLoS Genet.">
        <title>The genome of Nectria haematococca: contribution of supernumerary chromosomes to gene expansion.</title>
        <authorList>
            <person name="Coleman J.J."/>
            <person name="Rounsley S.D."/>
            <person name="Rodriguez-Carres M."/>
            <person name="Kuo A."/>
            <person name="Wasmann C.C."/>
            <person name="Grimwood J."/>
            <person name="Schmutz J."/>
            <person name="Taga M."/>
            <person name="White G.J."/>
            <person name="Zhou S."/>
            <person name="Schwartz D.C."/>
            <person name="Freitag M."/>
            <person name="Ma L.J."/>
            <person name="Danchin E.G."/>
            <person name="Henrissat B."/>
            <person name="Coutinho P.M."/>
            <person name="Nelson D.R."/>
            <person name="Straney D."/>
            <person name="Napoli C.A."/>
            <person name="Barker B.M."/>
            <person name="Gribskov M."/>
            <person name="Rep M."/>
            <person name="Kroken S."/>
            <person name="Molnar I."/>
            <person name="Rensing C."/>
            <person name="Kennell J.C."/>
            <person name="Zamora J."/>
            <person name="Farman M.L."/>
            <person name="Selker E.U."/>
            <person name="Salamov A."/>
            <person name="Shapiro H."/>
            <person name="Pangilinan J."/>
            <person name="Lindquist E."/>
            <person name="Lamers C."/>
            <person name="Grigoriev I.V."/>
            <person name="Geiser D.M."/>
            <person name="Covert S.F."/>
            <person name="Temporini E."/>
            <person name="Vanetten H.D."/>
        </authorList>
    </citation>
    <scope>NUCLEOTIDE SEQUENCE [LARGE SCALE GENOMIC DNA]</scope>
    <source>
        <strain evidence="3">ATCC MYA-4622 / CBS 123669 / FGSC 9596 / NRRL 45880 / 77-13-4</strain>
    </source>
</reference>
<dbReference type="AlphaFoldDB" id="C7ZNM5"/>
<name>C7ZNM5_FUSV7</name>
<proteinExistence type="predicted"/>
<dbReference type="OrthoDB" id="2262349at2759"/>
<dbReference type="Proteomes" id="UP000005206">
    <property type="component" value="Chromosome 10"/>
</dbReference>
<sequence>MSSPIRQPSTQRDPDLGSSTHVHQTNTALDEEVVRTVVSSSNDARNVLFKVANEYDTDDPDDQPGYANVLDDVSLASPLTNNTKVSHQAPQVVVLSNLTKADAELWSRQRFVRQGWFTAQEAITYIDLFFQNLSFLSPILDTFFADHKNHKHLIIEEPLLCCTLLMISSRYHILPGYDGPSRADFIHMRLWKYCEHLINRITFGAEKYCTARTRTLCSIQALLLITEWHPRAVRFPPESDGWDHGLAPGVDDSYGHPHGVINPNAIRWREEVFEPAKRSDRMSWSLVGLATTLAHELGVFQDTGDEIGDSTTGSQPSRALIQRLLFLYIHQLTLRLGCTSIFPQTLQLATYLPPAASTPERRFYYDREVMLSQYIGITKLLKTATDTFFPSKRMARQVIRSGRYLTLLGHFTPLLDSWYKEFTDLELPTISDASKQLLLLEYYYATMYINSVGIQAFVERASHRDSQHMFMHASGIHLSDYPQDLTFNDAVREASCNILAIAIKLGESGCLRYCPVRPLLRLVVASVFLLKSLSLGVRNRDMFRSLDILDKFIMALKENRHDDVHLSVRYATLIARLIRRFKRNLRTQTSLSVSKVVSPEPRAARSCRQSLGLNGGQNGVADIITGDMSLGQGDAGNFSNDAHLNMDEWFAQPFDPSLAPFGLELDAGMSDPVPESLDFLWNIPYQ</sequence>
<dbReference type="FunCoup" id="C7ZNM5">
    <property type="interactions" value="289"/>
</dbReference>
<dbReference type="GeneID" id="9677769"/>
<accession>C7ZNM5</accession>
<organism evidence="2 3">
    <name type="scientific">Fusarium vanettenii (strain ATCC MYA-4622 / CBS 123669 / FGSC 9596 / NRRL 45880 / 77-13-4)</name>
    <name type="common">Fusarium solani subsp. pisi</name>
    <dbReference type="NCBI Taxonomy" id="660122"/>
    <lineage>
        <taxon>Eukaryota</taxon>
        <taxon>Fungi</taxon>
        <taxon>Dikarya</taxon>
        <taxon>Ascomycota</taxon>
        <taxon>Pezizomycotina</taxon>
        <taxon>Sordariomycetes</taxon>
        <taxon>Hypocreomycetidae</taxon>
        <taxon>Hypocreales</taxon>
        <taxon>Nectriaceae</taxon>
        <taxon>Fusarium</taxon>
        <taxon>Fusarium solani species complex</taxon>
        <taxon>Fusarium vanettenii</taxon>
    </lineage>
</organism>
<dbReference type="KEGG" id="nhe:NECHADRAFT_49898"/>
<dbReference type="HOGENOM" id="CLU_007201_2_0_1"/>
<dbReference type="GO" id="GO:0045944">
    <property type="term" value="P:positive regulation of transcription by RNA polymerase II"/>
    <property type="evidence" value="ECO:0007669"/>
    <property type="project" value="TreeGrafter"/>
</dbReference>